<gene>
    <name evidence="1" type="ORF">GHK62_27920</name>
</gene>
<protein>
    <submittedName>
        <fullName evidence="1">Uncharacterized protein</fullName>
    </submittedName>
</protein>
<dbReference type="Proteomes" id="UP000439983">
    <property type="component" value="Unassembled WGS sequence"/>
</dbReference>
<proteinExistence type="predicted"/>
<dbReference type="RefSeq" id="WP_153442187.1">
    <property type="nucleotide sequence ID" value="NZ_JACIGA010000003.1"/>
</dbReference>
<evidence type="ECO:0000313" key="1">
    <source>
        <dbReference type="EMBL" id="MQX18417.1"/>
    </source>
</evidence>
<reference evidence="1 2" key="1">
    <citation type="journal article" date="2013" name="Genome Biol.">
        <title>Comparative genomics of the core and accessory genomes of 48 Sinorhizobium strains comprising five genospecies.</title>
        <authorList>
            <person name="Sugawara M."/>
            <person name="Epstein B."/>
            <person name="Badgley B.D."/>
            <person name="Unno T."/>
            <person name="Xu L."/>
            <person name="Reese J."/>
            <person name="Gyaneshwar P."/>
            <person name="Denny R."/>
            <person name="Mudge J."/>
            <person name="Bharti A.K."/>
            <person name="Farmer A.D."/>
            <person name="May G.D."/>
            <person name="Woodward J.E."/>
            <person name="Medigue C."/>
            <person name="Vallenet D."/>
            <person name="Lajus A."/>
            <person name="Rouy Z."/>
            <person name="Martinez-Vaz B."/>
            <person name="Tiffin P."/>
            <person name="Young N.D."/>
            <person name="Sadowsky M.J."/>
        </authorList>
    </citation>
    <scope>NUCLEOTIDE SEQUENCE [LARGE SCALE GENOMIC DNA]</scope>
    <source>
        <strain evidence="1 2">USDA4894</strain>
    </source>
</reference>
<keyword evidence="2" id="KW-1185">Reference proteome</keyword>
<accession>A0A6N7LKY5</accession>
<organism evidence="1 2">
    <name type="scientific">Sinorhizobium terangae</name>
    <dbReference type="NCBI Taxonomy" id="110322"/>
    <lineage>
        <taxon>Bacteria</taxon>
        <taxon>Pseudomonadati</taxon>
        <taxon>Pseudomonadota</taxon>
        <taxon>Alphaproteobacteria</taxon>
        <taxon>Hyphomicrobiales</taxon>
        <taxon>Rhizobiaceae</taxon>
        <taxon>Sinorhizobium/Ensifer group</taxon>
        <taxon>Sinorhizobium</taxon>
    </lineage>
</organism>
<dbReference type="EMBL" id="WITC01000120">
    <property type="protein sequence ID" value="MQX18417.1"/>
    <property type="molecule type" value="Genomic_DNA"/>
</dbReference>
<sequence length="90" mass="9383">MKIDPACAPNHKGIADFKGLTGPQSQIMALILAAKIAGREVPELASEFEFAAGFAAGAIDAMGPIDSAGYQLAKKAAQELFDVYRNAETA</sequence>
<dbReference type="AlphaFoldDB" id="A0A6N7LKY5"/>
<comment type="caution">
    <text evidence="1">The sequence shown here is derived from an EMBL/GenBank/DDBJ whole genome shotgun (WGS) entry which is preliminary data.</text>
</comment>
<name>A0A6N7LKY5_SINTE</name>
<evidence type="ECO:0000313" key="2">
    <source>
        <dbReference type="Proteomes" id="UP000439983"/>
    </source>
</evidence>